<feature type="transmembrane region" description="Helical" evidence="1">
    <location>
        <begin position="32"/>
        <end position="53"/>
    </location>
</feature>
<dbReference type="AlphaFoldDB" id="A0A5C0VJV6"/>
<dbReference type="EMBL" id="CP043329">
    <property type="protein sequence ID" value="QEK52102.1"/>
    <property type="molecule type" value="Genomic_DNA"/>
</dbReference>
<keyword evidence="1" id="KW-0472">Membrane</keyword>
<dbReference type="Proteomes" id="UP000323653">
    <property type="component" value="Chromosome"/>
</dbReference>
<name>A0A5C0VJV6_9SPHI</name>
<dbReference type="RefSeq" id="WP_039451053.1">
    <property type="nucleotide sequence ID" value="NZ_CP043329.1"/>
</dbReference>
<protein>
    <submittedName>
        <fullName evidence="2">Uncharacterized protein</fullName>
    </submittedName>
</protein>
<evidence type="ECO:0000256" key="1">
    <source>
        <dbReference type="SAM" id="Phobius"/>
    </source>
</evidence>
<keyword evidence="1" id="KW-0812">Transmembrane</keyword>
<evidence type="ECO:0000313" key="3">
    <source>
        <dbReference type="Proteomes" id="UP000323653"/>
    </source>
</evidence>
<dbReference type="KEGG" id="pej:FYC62_10960"/>
<gene>
    <name evidence="2" type="ORF">FYC62_10960</name>
</gene>
<keyword evidence="1" id="KW-1133">Transmembrane helix</keyword>
<accession>A0A5C0VJV6</accession>
<reference evidence="2 3" key="1">
    <citation type="submission" date="2019-08" db="EMBL/GenBank/DDBJ databases">
        <title>Pedobacter sp. nov., isolated from Han river, South Korea.</title>
        <authorList>
            <person name="Lee D.-H."/>
            <person name="Kim Y.-S."/>
            <person name="Hwang E.-M."/>
            <person name="Le Tran T.C."/>
            <person name="Cha C.-J."/>
        </authorList>
    </citation>
    <scope>NUCLEOTIDE SEQUENCE [LARGE SCALE GENOMIC DNA]</scope>
    <source>
        <strain evidence="2 3">CJ43</strain>
    </source>
</reference>
<keyword evidence="3" id="KW-1185">Reference proteome</keyword>
<proteinExistence type="predicted"/>
<organism evidence="2 3">
    <name type="scientific">Pedobacter aquae</name>
    <dbReference type="NCBI Taxonomy" id="2605747"/>
    <lineage>
        <taxon>Bacteria</taxon>
        <taxon>Pseudomonadati</taxon>
        <taxon>Bacteroidota</taxon>
        <taxon>Sphingobacteriia</taxon>
        <taxon>Sphingobacteriales</taxon>
        <taxon>Sphingobacteriaceae</taxon>
        <taxon>Pedobacter</taxon>
    </lineage>
</organism>
<feature type="transmembrane region" description="Helical" evidence="1">
    <location>
        <begin position="7"/>
        <end position="26"/>
    </location>
</feature>
<evidence type="ECO:0000313" key="2">
    <source>
        <dbReference type="EMBL" id="QEK52102.1"/>
    </source>
</evidence>
<sequence length="63" mass="7183">MLKRSIYALRYSAIIVAASILLYLFNPDFGKYILGFGLISLAIATVLYIVFMFKRYGEKKPIS</sequence>